<protein>
    <recommendedName>
        <fullName evidence="5">Lipoprotein</fullName>
    </recommendedName>
</protein>
<feature type="compositionally biased region" description="Polar residues" evidence="1">
    <location>
        <begin position="199"/>
        <end position="208"/>
    </location>
</feature>
<organism evidence="3 4">
    <name type="scientific">Amycolatopsis azurea DSM 43854</name>
    <dbReference type="NCBI Taxonomy" id="1238180"/>
    <lineage>
        <taxon>Bacteria</taxon>
        <taxon>Bacillati</taxon>
        <taxon>Actinomycetota</taxon>
        <taxon>Actinomycetes</taxon>
        <taxon>Pseudonocardiales</taxon>
        <taxon>Pseudonocardiaceae</taxon>
        <taxon>Amycolatopsis</taxon>
    </lineage>
</organism>
<reference evidence="3 4" key="1">
    <citation type="submission" date="2012-10" db="EMBL/GenBank/DDBJ databases">
        <title>Genome assembly of Amycolatopsis azurea DSM 43854.</title>
        <authorList>
            <person name="Khatri I."/>
            <person name="Kaur I."/>
            <person name="Subramanian S."/>
            <person name="Mayilraj S."/>
        </authorList>
    </citation>
    <scope>NUCLEOTIDE SEQUENCE [LARGE SCALE GENOMIC DNA]</scope>
    <source>
        <strain evidence="3 4">DSM 43854</strain>
    </source>
</reference>
<evidence type="ECO:0000313" key="4">
    <source>
        <dbReference type="Proteomes" id="UP000014137"/>
    </source>
</evidence>
<feature type="region of interest" description="Disordered" evidence="1">
    <location>
        <begin position="155"/>
        <end position="208"/>
    </location>
</feature>
<feature type="signal peptide" evidence="2">
    <location>
        <begin position="1"/>
        <end position="20"/>
    </location>
</feature>
<proteinExistence type="predicted"/>
<dbReference type="AlphaFoldDB" id="M2NWE7"/>
<comment type="caution">
    <text evidence="3">The sequence shown here is derived from an EMBL/GenBank/DDBJ whole genome shotgun (WGS) entry which is preliminary data.</text>
</comment>
<evidence type="ECO:0008006" key="5">
    <source>
        <dbReference type="Google" id="ProtNLM"/>
    </source>
</evidence>
<dbReference type="PATRIC" id="fig|1238180.3.peg.3308"/>
<evidence type="ECO:0000256" key="1">
    <source>
        <dbReference type="SAM" id="MobiDB-lite"/>
    </source>
</evidence>
<name>M2NWE7_9PSEU</name>
<dbReference type="PROSITE" id="PS51257">
    <property type="entry name" value="PROKAR_LIPOPROTEIN"/>
    <property type="match status" value="1"/>
</dbReference>
<evidence type="ECO:0000313" key="3">
    <source>
        <dbReference type="EMBL" id="EMD26889.1"/>
    </source>
</evidence>
<dbReference type="EMBL" id="ANMG01000026">
    <property type="protein sequence ID" value="EMD26889.1"/>
    <property type="molecule type" value="Genomic_DNA"/>
</dbReference>
<keyword evidence="2" id="KW-0732">Signal</keyword>
<gene>
    <name evidence="3" type="ORF">C791_2709</name>
</gene>
<dbReference type="Proteomes" id="UP000014137">
    <property type="component" value="Unassembled WGS sequence"/>
</dbReference>
<evidence type="ECO:0000256" key="2">
    <source>
        <dbReference type="SAM" id="SignalP"/>
    </source>
</evidence>
<accession>M2NWE7</accession>
<feature type="chain" id="PRO_5038452598" description="Lipoprotein" evidence="2">
    <location>
        <begin position="21"/>
        <end position="208"/>
    </location>
</feature>
<sequence length="208" mass="22991">MKRRALASTLALLMFSAACSSGDDMKATITEQQARDKVEQYIQGALSALPAAAELKPFTRNRSECTDPTDKGPQGRFEISATYEITGLDPAHFPENFTAVIQWWESHEFKVLTDSRPTDQYVFARNTGDAFDMSIKANDLGKFYVGATSPCVWPNGTPEPQALEAEEPEQQIAAPPEPEPEPARKPRRAPVDDEDFAQTDWTDGGTSY</sequence>